<dbReference type="SUPFAM" id="SSF53474">
    <property type="entry name" value="alpha/beta-Hydrolases"/>
    <property type="match status" value="1"/>
</dbReference>
<dbReference type="Pfam" id="PF12146">
    <property type="entry name" value="Hydrolase_4"/>
    <property type="match status" value="1"/>
</dbReference>
<dbReference type="PANTHER" id="PTHR43358:SF4">
    <property type="entry name" value="ALPHA_BETA HYDROLASE FOLD-1 DOMAIN-CONTAINING PROTEIN"/>
    <property type="match status" value="1"/>
</dbReference>
<dbReference type="InterPro" id="IPR029058">
    <property type="entry name" value="AB_hydrolase_fold"/>
</dbReference>
<organism evidence="3 4">
    <name type="scientific">Effrenium voratum</name>
    <dbReference type="NCBI Taxonomy" id="2562239"/>
    <lineage>
        <taxon>Eukaryota</taxon>
        <taxon>Sar</taxon>
        <taxon>Alveolata</taxon>
        <taxon>Dinophyceae</taxon>
        <taxon>Suessiales</taxon>
        <taxon>Symbiodiniaceae</taxon>
        <taxon>Effrenium</taxon>
    </lineage>
</organism>
<dbReference type="AlphaFoldDB" id="A0AA36N780"/>
<sequence length="430" mass="46874">MGEQQFSTSSWLWRFTDVYDMLWKMVIRPPRDLYSPDELGPDKFRLGKHVYIRHDLELTSSRGVLQCSHFLPAKGVAEARPCVVYLHGNCSSRLEAFDALPVLLPLDVSVFSMDLSGSGRSDGEYISLGYHEEKDLQTCLDHLRELPTVTSIGLWGRSMGASTSILRVAEDSSIAACVLDSAFKDLKSVAEELVGKGRFPLPTFLTGWAFDMVRTEVSSRAGFDILELSPISRAPKAACAAFFGVASDDTFVLPHHTQALHDAWGGHKHFRVFEGGHNGIRPMWFLEEAADFLSAKLKDRSQSDNVPDGLPAATGAQSINSGPEDSAEGDELPDAGHCAASSQRICEEQPDAMPLEDSSSLQISTAEGFRAAAVKAQAQPESTSIPEGLTVLEQLTYLGFGLRPAEWASRRSLTLEDAVNLLSGQASVQL</sequence>
<protein>
    <recommendedName>
        <fullName evidence="2">Serine aminopeptidase S33 domain-containing protein</fullName>
    </recommendedName>
</protein>
<feature type="region of interest" description="Disordered" evidence="1">
    <location>
        <begin position="300"/>
        <end position="337"/>
    </location>
</feature>
<dbReference type="Proteomes" id="UP001178507">
    <property type="component" value="Unassembled WGS sequence"/>
</dbReference>
<comment type="caution">
    <text evidence="3">The sequence shown here is derived from an EMBL/GenBank/DDBJ whole genome shotgun (WGS) entry which is preliminary data.</text>
</comment>
<gene>
    <name evidence="3" type="ORF">EVOR1521_LOCUS20939</name>
</gene>
<dbReference type="Gene3D" id="3.40.50.1820">
    <property type="entry name" value="alpha/beta hydrolase"/>
    <property type="match status" value="1"/>
</dbReference>
<reference evidence="3" key="1">
    <citation type="submission" date="2023-08" db="EMBL/GenBank/DDBJ databases">
        <authorList>
            <person name="Chen Y."/>
            <person name="Shah S."/>
            <person name="Dougan E. K."/>
            <person name="Thang M."/>
            <person name="Chan C."/>
        </authorList>
    </citation>
    <scope>NUCLEOTIDE SEQUENCE</scope>
</reference>
<dbReference type="EMBL" id="CAUJNA010003243">
    <property type="protein sequence ID" value="CAJ1396787.1"/>
    <property type="molecule type" value="Genomic_DNA"/>
</dbReference>
<evidence type="ECO:0000313" key="3">
    <source>
        <dbReference type="EMBL" id="CAJ1396787.1"/>
    </source>
</evidence>
<name>A0AA36N780_9DINO</name>
<feature type="domain" description="Serine aminopeptidase S33" evidence="2">
    <location>
        <begin position="78"/>
        <end position="186"/>
    </location>
</feature>
<keyword evidence="4" id="KW-1185">Reference proteome</keyword>
<dbReference type="PANTHER" id="PTHR43358">
    <property type="entry name" value="ALPHA/BETA-HYDROLASE"/>
    <property type="match status" value="1"/>
</dbReference>
<evidence type="ECO:0000259" key="2">
    <source>
        <dbReference type="Pfam" id="PF12146"/>
    </source>
</evidence>
<evidence type="ECO:0000256" key="1">
    <source>
        <dbReference type="SAM" id="MobiDB-lite"/>
    </source>
</evidence>
<evidence type="ECO:0000313" key="4">
    <source>
        <dbReference type="Proteomes" id="UP001178507"/>
    </source>
</evidence>
<proteinExistence type="predicted"/>
<dbReference type="InterPro" id="IPR022742">
    <property type="entry name" value="Hydrolase_4"/>
</dbReference>
<accession>A0AA36N780</accession>
<dbReference type="InterPro" id="IPR052920">
    <property type="entry name" value="DNA-binding_regulatory"/>
</dbReference>